<evidence type="ECO:0000313" key="1">
    <source>
        <dbReference type="EMBL" id="TDO05357.1"/>
    </source>
</evidence>
<proteinExistence type="predicted"/>
<evidence type="ECO:0000313" key="2">
    <source>
        <dbReference type="Proteomes" id="UP000294848"/>
    </source>
</evidence>
<dbReference type="GO" id="GO:0016788">
    <property type="term" value="F:hydrolase activity, acting on ester bonds"/>
    <property type="evidence" value="ECO:0007669"/>
    <property type="project" value="UniProtKB-ARBA"/>
</dbReference>
<name>A0A4R6HBH2_9BACT</name>
<sequence length="79" mass="8843">MVGSLFPSLTSRCSGLFEVKKETLKENDILLFQGDSITDAFRVRDNFAANHQRALGVGFVHNLASFLLGKYPEKKLKNI</sequence>
<comment type="caution">
    <text evidence="1">The sequence shown here is derived from an EMBL/GenBank/DDBJ whole genome shotgun (WGS) entry which is preliminary data.</text>
</comment>
<gene>
    <name evidence="1" type="ORF">DET52_101715</name>
</gene>
<organism evidence="1 2">
    <name type="scientific">Sunxiuqinia elliptica</name>
    <dbReference type="NCBI Taxonomy" id="655355"/>
    <lineage>
        <taxon>Bacteria</taxon>
        <taxon>Pseudomonadati</taxon>
        <taxon>Bacteroidota</taxon>
        <taxon>Bacteroidia</taxon>
        <taxon>Marinilabiliales</taxon>
        <taxon>Prolixibacteraceae</taxon>
        <taxon>Sunxiuqinia</taxon>
    </lineage>
</organism>
<dbReference type="EMBL" id="SNWI01000001">
    <property type="protein sequence ID" value="TDO05357.1"/>
    <property type="molecule type" value="Genomic_DNA"/>
</dbReference>
<protein>
    <submittedName>
        <fullName evidence="1">Uncharacterized protein</fullName>
    </submittedName>
</protein>
<dbReference type="AlphaFoldDB" id="A0A4R6HBH2"/>
<dbReference type="InterPro" id="IPR036514">
    <property type="entry name" value="SGNH_hydro_sf"/>
</dbReference>
<dbReference type="Proteomes" id="UP000294848">
    <property type="component" value="Unassembled WGS sequence"/>
</dbReference>
<reference evidence="1 2" key="1">
    <citation type="submission" date="2019-03" db="EMBL/GenBank/DDBJ databases">
        <title>Freshwater and sediment microbial communities from various areas in North America, analyzing microbe dynamics in response to fracking.</title>
        <authorList>
            <person name="Lamendella R."/>
        </authorList>
    </citation>
    <scope>NUCLEOTIDE SEQUENCE [LARGE SCALE GENOMIC DNA]</scope>
    <source>
        <strain evidence="1 2">114D</strain>
    </source>
</reference>
<accession>A0A4R6HBH2</accession>
<dbReference type="Gene3D" id="3.40.50.1110">
    <property type="entry name" value="SGNH hydrolase"/>
    <property type="match status" value="1"/>
</dbReference>